<dbReference type="GO" id="GO:0006355">
    <property type="term" value="P:regulation of DNA-templated transcription"/>
    <property type="evidence" value="ECO:0007669"/>
    <property type="project" value="InterPro"/>
</dbReference>
<evidence type="ECO:0000256" key="3">
    <source>
        <dbReference type="ARBA" id="ARBA00023163"/>
    </source>
</evidence>
<dbReference type="Proteomes" id="UP001428341">
    <property type="component" value="Unassembled WGS sequence"/>
</dbReference>
<dbReference type="InterPro" id="IPR036093">
    <property type="entry name" value="NAC_dom_sf"/>
</dbReference>
<dbReference type="PROSITE" id="PS51005">
    <property type="entry name" value="NAC"/>
    <property type="match status" value="1"/>
</dbReference>
<evidence type="ECO:0000256" key="2">
    <source>
        <dbReference type="ARBA" id="ARBA00023125"/>
    </source>
</evidence>
<dbReference type="SUPFAM" id="SSF101941">
    <property type="entry name" value="NAC domain"/>
    <property type="match status" value="1"/>
</dbReference>
<sequence length="328" mass="37853">MPQKAKIFSFYSANFHSHFFSLDPIYITMNSNKQSTRRRDIRTKEKKKTLKYKRMEELPPGYRFFPTEEELVSFYLINKLEGNRQELHRVIPVIRLYEIEPWHLPKLCGEKCQGDTEQWFFFTPRQEREERGGRPSRTTASGYWKATGSPGYVYSSDNRVIGVKKTMVFYKGKAPTGRKTKWKMHEYRAIEGASNPSSAVIPKLRHEFSLCRIYVKSESFRAFDRRPLEAAPREEQPHGGGATTSAPNNIMVRGNGSNTSFQDAIMCDGDVATTSAQNNIMGPRSSSPETSYSGEDHSDYPETNLDNNWNIVADPQPPLWDWEQLNWP</sequence>
<evidence type="ECO:0000313" key="8">
    <source>
        <dbReference type="Proteomes" id="UP001428341"/>
    </source>
</evidence>
<name>A0AAP0LK54_9ROSI</name>
<evidence type="ECO:0000259" key="6">
    <source>
        <dbReference type="PROSITE" id="PS51005"/>
    </source>
</evidence>
<keyword evidence="4" id="KW-0539">Nucleus</keyword>
<evidence type="ECO:0000256" key="4">
    <source>
        <dbReference type="ARBA" id="ARBA00023242"/>
    </source>
</evidence>
<dbReference type="GO" id="GO:0003677">
    <property type="term" value="F:DNA binding"/>
    <property type="evidence" value="ECO:0007669"/>
    <property type="project" value="UniProtKB-KW"/>
</dbReference>
<comment type="caution">
    <text evidence="7">The sequence shown here is derived from an EMBL/GenBank/DDBJ whole genome shotgun (WGS) entry which is preliminary data.</text>
</comment>
<dbReference type="Gene3D" id="2.170.150.80">
    <property type="entry name" value="NAC domain"/>
    <property type="match status" value="1"/>
</dbReference>
<evidence type="ECO:0000256" key="1">
    <source>
        <dbReference type="ARBA" id="ARBA00023015"/>
    </source>
</evidence>
<dbReference type="PANTHER" id="PTHR31744">
    <property type="entry name" value="PROTEIN CUP-SHAPED COTYLEDON 2-RELATED"/>
    <property type="match status" value="1"/>
</dbReference>
<organism evidence="7 8">
    <name type="scientific">Citrus x changshan-huyou</name>
    <dbReference type="NCBI Taxonomy" id="2935761"/>
    <lineage>
        <taxon>Eukaryota</taxon>
        <taxon>Viridiplantae</taxon>
        <taxon>Streptophyta</taxon>
        <taxon>Embryophyta</taxon>
        <taxon>Tracheophyta</taxon>
        <taxon>Spermatophyta</taxon>
        <taxon>Magnoliopsida</taxon>
        <taxon>eudicotyledons</taxon>
        <taxon>Gunneridae</taxon>
        <taxon>Pentapetalae</taxon>
        <taxon>rosids</taxon>
        <taxon>malvids</taxon>
        <taxon>Sapindales</taxon>
        <taxon>Rutaceae</taxon>
        <taxon>Aurantioideae</taxon>
        <taxon>Citrus</taxon>
    </lineage>
</organism>
<feature type="compositionally biased region" description="Polar residues" evidence="5">
    <location>
        <begin position="275"/>
        <end position="293"/>
    </location>
</feature>
<dbReference type="EMBL" id="JBCGBO010000025">
    <property type="protein sequence ID" value="KAK9175527.1"/>
    <property type="molecule type" value="Genomic_DNA"/>
</dbReference>
<proteinExistence type="predicted"/>
<dbReference type="Pfam" id="PF02365">
    <property type="entry name" value="NAM"/>
    <property type="match status" value="1"/>
</dbReference>
<keyword evidence="3" id="KW-0804">Transcription</keyword>
<dbReference type="InterPro" id="IPR003441">
    <property type="entry name" value="NAC-dom"/>
</dbReference>
<keyword evidence="1" id="KW-0805">Transcription regulation</keyword>
<protein>
    <recommendedName>
        <fullName evidence="6">NAC domain-containing protein</fullName>
    </recommendedName>
</protein>
<feature type="domain" description="NAC" evidence="6">
    <location>
        <begin position="58"/>
        <end position="216"/>
    </location>
</feature>
<keyword evidence="2" id="KW-0238">DNA-binding</keyword>
<reference evidence="7 8" key="1">
    <citation type="submission" date="2024-05" db="EMBL/GenBank/DDBJ databases">
        <title>Haplotype-resolved chromosome-level genome assembly of Huyou (Citrus changshanensis).</title>
        <authorList>
            <person name="Miao C."/>
            <person name="Chen W."/>
            <person name="Wu Y."/>
            <person name="Wang L."/>
            <person name="Zhao S."/>
            <person name="Grierson D."/>
            <person name="Xu C."/>
            <person name="Chen K."/>
        </authorList>
    </citation>
    <scope>NUCLEOTIDE SEQUENCE [LARGE SCALE GENOMIC DNA]</scope>
    <source>
        <strain evidence="7">01-14</strain>
        <tissue evidence="7">Leaf</tissue>
    </source>
</reference>
<feature type="region of interest" description="Disordered" evidence="5">
    <location>
        <begin position="275"/>
        <end position="308"/>
    </location>
</feature>
<evidence type="ECO:0000313" key="7">
    <source>
        <dbReference type="EMBL" id="KAK9175527.1"/>
    </source>
</evidence>
<feature type="region of interest" description="Disordered" evidence="5">
    <location>
        <begin position="226"/>
        <end position="249"/>
    </location>
</feature>
<accession>A0AAP0LK54</accession>
<dbReference type="AlphaFoldDB" id="A0AAP0LK54"/>
<feature type="compositionally biased region" description="Basic and acidic residues" evidence="5">
    <location>
        <begin position="226"/>
        <end position="237"/>
    </location>
</feature>
<gene>
    <name evidence="7" type="ORF">WN944_027534</name>
</gene>
<evidence type="ECO:0000256" key="5">
    <source>
        <dbReference type="SAM" id="MobiDB-lite"/>
    </source>
</evidence>
<keyword evidence="8" id="KW-1185">Reference proteome</keyword>
<dbReference type="PANTHER" id="PTHR31744:SF220">
    <property type="entry name" value="LOW QUALITY PROTEIN: NAC DOMAIN-CONTAINING PROTEIN 90-LIKE"/>
    <property type="match status" value="1"/>
</dbReference>